<dbReference type="InterPro" id="IPR047520">
    <property type="entry name" value="XPF_nuclease"/>
</dbReference>
<keyword evidence="7" id="KW-0238">DNA-binding</keyword>
<feature type="compositionally biased region" description="Low complexity" evidence="10">
    <location>
        <begin position="488"/>
        <end position="500"/>
    </location>
</feature>
<keyword evidence="14" id="KW-1185">Reference proteome</keyword>
<dbReference type="FunFam" id="3.40.50.10130:FF:000002">
    <property type="entry name" value="DNA repair endonuclease XPF"/>
    <property type="match status" value="1"/>
</dbReference>
<evidence type="ECO:0000256" key="1">
    <source>
        <dbReference type="ARBA" id="ARBA00004123"/>
    </source>
</evidence>
<evidence type="ECO:0000256" key="2">
    <source>
        <dbReference type="ARBA" id="ARBA00010015"/>
    </source>
</evidence>
<evidence type="ECO:0000256" key="7">
    <source>
        <dbReference type="ARBA" id="ARBA00023125"/>
    </source>
</evidence>
<keyword evidence="4" id="KW-0255">Endonuclease</keyword>
<feature type="compositionally biased region" description="Polar residues" evidence="10">
    <location>
        <begin position="611"/>
        <end position="620"/>
    </location>
</feature>
<dbReference type="Proteomes" id="UP000193642">
    <property type="component" value="Unassembled WGS sequence"/>
</dbReference>
<dbReference type="InterPro" id="IPR006166">
    <property type="entry name" value="ERCC4_domain"/>
</dbReference>
<evidence type="ECO:0000256" key="8">
    <source>
        <dbReference type="ARBA" id="ARBA00023204"/>
    </source>
</evidence>
<evidence type="ECO:0000256" key="5">
    <source>
        <dbReference type="ARBA" id="ARBA00022763"/>
    </source>
</evidence>
<protein>
    <recommendedName>
        <fullName evidence="12">ERCC4 domain-containing protein</fullName>
    </recommendedName>
</protein>
<evidence type="ECO:0000259" key="12">
    <source>
        <dbReference type="SMART" id="SM00891"/>
    </source>
</evidence>
<evidence type="ECO:0000256" key="4">
    <source>
        <dbReference type="ARBA" id="ARBA00022759"/>
    </source>
</evidence>
<dbReference type="GO" id="GO:0000712">
    <property type="term" value="P:resolution of meiotic recombination intermediates"/>
    <property type="evidence" value="ECO:0007669"/>
    <property type="project" value="TreeGrafter"/>
</dbReference>
<dbReference type="CDD" id="cd20078">
    <property type="entry name" value="XPF_nuclease_XPF_euk"/>
    <property type="match status" value="1"/>
</dbReference>
<dbReference type="AlphaFoldDB" id="A0A1Y2D2R8"/>
<dbReference type="GO" id="GO:1901255">
    <property type="term" value="P:nucleotide-excision repair involved in interstrand cross-link repair"/>
    <property type="evidence" value="ECO:0007669"/>
    <property type="project" value="TreeGrafter"/>
</dbReference>
<feature type="signal peptide" evidence="11">
    <location>
        <begin position="1"/>
        <end position="18"/>
    </location>
</feature>
<evidence type="ECO:0000256" key="9">
    <source>
        <dbReference type="ARBA" id="ARBA00023242"/>
    </source>
</evidence>
<dbReference type="InterPro" id="IPR011335">
    <property type="entry name" value="Restrct_endonuc-II-like"/>
</dbReference>
<evidence type="ECO:0000256" key="3">
    <source>
        <dbReference type="ARBA" id="ARBA00022722"/>
    </source>
</evidence>
<dbReference type="GO" id="GO:0003684">
    <property type="term" value="F:damaged DNA binding"/>
    <property type="evidence" value="ECO:0007669"/>
    <property type="project" value="TreeGrafter"/>
</dbReference>
<proteinExistence type="inferred from homology"/>
<evidence type="ECO:0000256" key="10">
    <source>
        <dbReference type="SAM" id="MobiDB-lite"/>
    </source>
</evidence>
<dbReference type="GO" id="GO:0000014">
    <property type="term" value="F:single-stranded DNA endodeoxyribonuclease activity"/>
    <property type="evidence" value="ECO:0007669"/>
    <property type="project" value="TreeGrafter"/>
</dbReference>
<dbReference type="SUPFAM" id="SSF47781">
    <property type="entry name" value="RuvA domain 2-like"/>
    <property type="match status" value="1"/>
</dbReference>
<keyword evidence="8" id="KW-0234">DNA repair</keyword>
<feature type="domain" description="ERCC4" evidence="12">
    <location>
        <begin position="829"/>
        <end position="909"/>
    </location>
</feature>
<keyword evidence="9" id="KW-0539">Nucleus</keyword>
<dbReference type="PANTHER" id="PTHR10150">
    <property type="entry name" value="DNA REPAIR ENDONUCLEASE XPF"/>
    <property type="match status" value="1"/>
</dbReference>
<dbReference type="GO" id="GO:0000110">
    <property type="term" value="C:nucleotide-excision repair factor 1 complex"/>
    <property type="evidence" value="ECO:0007669"/>
    <property type="project" value="TreeGrafter"/>
</dbReference>
<dbReference type="GO" id="GO:0000724">
    <property type="term" value="P:double-strand break repair via homologous recombination"/>
    <property type="evidence" value="ECO:0007669"/>
    <property type="project" value="TreeGrafter"/>
</dbReference>
<accession>A0A1Y2D2R8</accession>
<dbReference type="EMBL" id="MCGO01000001">
    <property type="protein sequence ID" value="ORY53589.1"/>
    <property type="molecule type" value="Genomic_DNA"/>
</dbReference>
<keyword evidence="11" id="KW-0732">Signal</keyword>
<feature type="compositionally biased region" description="Gly residues" evidence="10">
    <location>
        <begin position="572"/>
        <end position="594"/>
    </location>
</feature>
<dbReference type="STRING" id="329046.A0A1Y2D2R8"/>
<organism evidence="13 14">
    <name type="scientific">Rhizoclosmatium globosum</name>
    <dbReference type="NCBI Taxonomy" id="329046"/>
    <lineage>
        <taxon>Eukaryota</taxon>
        <taxon>Fungi</taxon>
        <taxon>Fungi incertae sedis</taxon>
        <taxon>Chytridiomycota</taxon>
        <taxon>Chytridiomycota incertae sedis</taxon>
        <taxon>Chytridiomycetes</taxon>
        <taxon>Chytridiales</taxon>
        <taxon>Chytriomycetaceae</taxon>
        <taxon>Rhizoclosmatium</taxon>
    </lineage>
</organism>
<feature type="region of interest" description="Disordered" evidence="10">
    <location>
        <begin position="566"/>
        <end position="620"/>
    </location>
</feature>
<dbReference type="SUPFAM" id="SSF52980">
    <property type="entry name" value="Restriction endonuclease-like"/>
    <property type="match status" value="1"/>
</dbReference>
<feature type="chain" id="PRO_5012914786" description="ERCC4 domain-containing protein" evidence="11">
    <location>
        <begin position="19"/>
        <end position="1056"/>
    </location>
</feature>
<keyword evidence="6" id="KW-0378">Hydrolase</keyword>
<comment type="similarity">
    <text evidence="2">Belongs to the XPF family.</text>
</comment>
<dbReference type="OrthoDB" id="361020at2759"/>
<dbReference type="Gene3D" id="1.10.150.20">
    <property type="entry name" value="5' to 3' exonuclease, C-terminal subdomain"/>
    <property type="match status" value="1"/>
</dbReference>
<evidence type="ECO:0000256" key="6">
    <source>
        <dbReference type="ARBA" id="ARBA00022801"/>
    </source>
</evidence>
<keyword evidence="3" id="KW-0540">Nuclease</keyword>
<comment type="subcellular location">
    <subcellularLocation>
        <location evidence="1">Nucleus</location>
    </subcellularLocation>
</comment>
<evidence type="ECO:0000256" key="11">
    <source>
        <dbReference type="SAM" id="SignalP"/>
    </source>
</evidence>
<sequence length="1056" mass="115475">MLAFHRSMVLQLLPPTVAVHDQASQEGNEEEPLSVDKEASDGMLVAARGLGLQRQVLVQFIRAHATPANLVFLLGASAIEATALFAESSSSPSATSTTSTSSTSASASAAHMALVAAETPAPIRTRRYLAGGVVAATPRILVVDLLNGVVPLHLVTGVIVCHAHRISETSTEAFILRLIRDGNKVAFIRAFSESPESLTSSGVMWKLEKTMKQLFLRKVFFWPRFHMEIQQSMDAIHPPISVRQVRVPLSKLMSDIQAALLDCIHESIQDIKRVHKFIDPDELSVENALFSSFEGLLKMQLDPIWHRVPPRTKQVVSDIGTLRRLLGYLTTYDSVAFYSFLESIRAANALDPLNSMRTEASVSPWLMYDATDVVFTSAKKRVFRKIENATTAQNNNRKRFGGEVFHGIPDGAEIVAEEQPKWSAVRDLVVEIGKAREAADEEGEKPGPILIMVHGERTATQLCEVLSNHIFPRTSTASATPKKRSLESPTSSQQAPAPQQTRRRQRGGAASLSSKVTLPPPSTPSESALPEFSTHGVKTLMSRQVTNYFKWRGTVSRVEINIRNKANRGRGGRGGGNISRGGMGRGGSDAGRGGSTAHLRRRARGGGSSGNVTSRSNSEIESVAASVDSAGASSSIAGGLIEGDEIDREIMGGDSVREPLDAVRNRYKDPAAPLDLAEFNSYFGEVDVQPAIIIRPYATSILSPSGGYMTNGDDDSRMLEEVRPSTVIMYDVDTAFIRRLEVFHAQNGGDPSLTVYFMVYDNSIEEQKYLTSLRKEKDAFERLIREKANMAIPIDQDGRVVDPEDIFWRNMDTRVAGGQATVAAADSNQVIVDVREFRSALPSILHSRRMKIKPCTLEVGDYVLTPQICVERKSIPDLVGSFKSGRLYTQAEAMCLHYQTPILLIEFAQGKAFSLGTSVVTSNSGDNPNTMDDLNSKLALLAITFPKLRIIWSSSPTATAEIFEDLKKDQREPSVDEAMAVGVESGEPIDSVFSITPSDMIRALPGITSKNYRNIMRRVGSIAEIAAMGPDECQVLVGEEGGRALWEFMNDDLRRS</sequence>
<keyword evidence="5" id="KW-0227">DNA damage</keyword>
<dbReference type="PANTHER" id="PTHR10150:SF0">
    <property type="entry name" value="DNA REPAIR ENDONUCLEASE XPF"/>
    <property type="match status" value="1"/>
</dbReference>
<evidence type="ECO:0000313" key="13">
    <source>
        <dbReference type="EMBL" id="ORY53589.1"/>
    </source>
</evidence>
<dbReference type="GO" id="GO:0003697">
    <property type="term" value="F:single-stranded DNA binding"/>
    <property type="evidence" value="ECO:0007669"/>
    <property type="project" value="TreeGrafter"/>
</dbReference>
<dbReference type="InterPro" id="IPR010994">
    <property type="entry name" value="RuvA_2-like"/>
</dbReference>
<dbReference type="Gene3D" id="3.40.50.10130">
    <property type="match status" value="1"/>
</dbReference>
<feature type="region of interest" description="Disordered" evidence="10">
    <location>
        <begin position="474"/>
        <end position="531"/>
    </location>
</feature>
<gene>
    <name evidence="13" type="ORF">BCR33DRAFT_710984</name>
</gene>
<dbReference type="SMART" id="SM00891">
    <property type="entry name" value="ERCC4"/>
    <property type="match status" value="1"/>
</dbReference>
<evidence type="ECO:0000313" key="14">
    <source>
        <dbReference type="Proteomes" id="UP000193642"/>
    </source>
</evidence>
<dbReference type="Pfam" id="PF02732">
    <property type="entry name" value="ERCC4"/>
    <property type="match status" value="1"/>
</dbReference>
<reference evidence="13 14" key="1">
    <citation type="submission" date="2016-07" db="EMBL/GenBank/DDBJ databases">
        <title>Pervasive Adenine N6-methylation of Active Genes in Fungi.</title>
        <authorList>
            <consortium name="DOE Joint Genome Institute"/>
            <person name="Mondo S.J."/>
            <person name="Dannebaum R.O."/>
            <person name="Kuo R.C."/>
            <person name="Labutti K."/>
            <person name="Haridas S."/>
            <person name="Kuo A."/>
            <person name="Salamov A."/>
            <person name="Ahrendt S.R."/>
            <person name="Lipzen A."/>
            <person name="Sullivan W."/>
            <person name="Andreopoulos W.B."/>
            <person name="Clum A."/>
            <person name="Lindquist E."/>
            <person name="Daum C."/>
            <person name="Ramamoorthy G.K."/>
            <person name="Gryganskyi A."/>
            <person name="Culley D."/>
            <person name="Magnuson J.K."/>
            <person name="James T.Y."/>
            <person name="O'Malley M.A."/>
            <person name="Stajich J.E."/>
            <person name="Spatafora J.W."/>
            <person name="Visel A."/>
            <person name="Grigoriev I.V."/>
        </authorList>
    </citation>
    <scope>NUCLEOTIDE SEQUENCE [LARGE SCALE GENOMIC DNA]</scope>
    <source>
        <strain evidence="13 14">JEL800</strain>
    </source>
</reference>
<name>A0A1Y2D2R8_9FUNG</name>
<comment type="caution">
    <text evidence="13">The sequence shown here is derived from an EMBL/GenBank/DDBJ whole genome shotgun (WGS) entry which is preliminary data.</text>
</comment>